<feature type="compositionally biased region" description="Polar residues" evidence="14">
    <location>
        <begin position="30"/>
        <end position="41"/>
    </location>
</feature>
<feature type="compositionally biased region" description="Polar residues" evidence="14">
    <location>
        <begin position="202"/>
        <end position="212"/>
    </location>
</feature>
<evidence type="ECO:0000256" key="4">
    <source>
        <dbReference type="ARBA" id="ARBA00022475"/>
    </source>
</evidence>
<evidence type="ECO:0000259" key="16">
    <source>
        <dbReference type="PROSITE" id="PS50262"/>
    </source>
</evidence>
<evidence type="ECO:0000256" key="8">
    <source>
        <dbReference type="ARBA" id="ARBA00023136"/>
    </source>
</evidence>
<feature type="compositionally biased region" description="Polar residues" evidence="14">
    <location>
        <begin position="164"/>
        <end position="174"/>
    </location>
</feature>
<keyword evidence="8 15" id="KW-0472">Membrane</keyword>
<dbReference type="InterPro" id="IPR004047">
    <property type="entry name" value="MCHR1"/>
</dbReference>
<reference evidence="17 18" key="1">
    <citation type="submission" date="2024-04" db="EMBL/GenBank/DDBJ databases">
        <authorList>
            <person name="Waldvogel A.-M."/>
            <person name="Schoenle A."/>
        </authorList>
    </citation>
    <scope>NUCLEOTIDE SEQUENCE [LARGE SCALE GENOMIC DNA]</scope>
</reference>
<feature type="compositionally biased region" description="Polar residues" evidence="14">
    <location>
        <begin position="221"/>
        <end position="231"/>
    </location>
</feature>
<evidence type="ECO:0000256" key="6">
    <source>
        <dbReference type="ARBA" id="ARBA00022989"/>
    </source>
</evidence>
<keyword evidence="4" id="KW-1003">Cell membrane</keyword>
<name>A0AAV2KK34_KNICA</name>
<dbReference type="PRINTS" id="PR01507">
    <property type="entry name" value="MCH1RECEPTOR"/>
</dbReference>
<organism evidence="17 18">
    <name type="scientific">Knipowitschia caucasica</name>
    <name type="common">Caucasian dwarf goby</name>
    <name type="synonym">Pomatoschistus caucasicus</name>
    <dbReference type="NCBI Taxonomy" id="637954"/>
    <lineage>
        <taxon>Eukaryota</taxon>
        <taxon>Metazoa</taxon>
        <taxon>Chordata</taxon>
        <taxon>Craniata</taxon>
        <taxon>Vertebrata</taxon>
        <taxon>Euteleostomi</taxon>
        <taxon>Actinopterygii</taxon>
        <taxon>Neopterygii</taxon>
        <taxon>Teleostei</taxon>
        <taxon>Neoteleostei</taxon>
        <taxon>Acanthomorphata</taxon>
        <taxon>Gobiaria</taxon>
        <taxon>Gobiiformes</taxon>
        <taxon>Gobioidei</taxon>
        <taxon>Gobiidae</taxon>
        <taxon>Gobiinae</taxon>
        <taxon>Knipowitschia</taxon>
    </lineage>
</organism>
<feature type="transmembrane region" description="Helical" evidence="15">
    <location>
        <begin position="318"/>
        <end position="343"/>
    </location>
</feature>
<proteinExistence type="predicted"/>
<dbReference type="GO" id="GO:0030273">
    <property type="term" value="F:melanin-concentrating hormone receptor activity"/>
    <property type="evidence" value="ECO:0007669"/>
    <property type="project" value="InterPro"/>
</dbReference>
<dbReference type="CDD" id="cd15338">
    <property type="entry name" value="7tmA_MCHR1"/>
    <property type="match status" value="1"/>
</dbReference>
<evidence type="ECO:0000256" key="11">
    <source>
        <dbReference type="ARBA" id="ARBA00023224"/>
    </source>
</evidence>
<feature type="compositionally biased region" description="Polar residues" evidence="14">
    <location>
        <begin position="65"/>
        <end position="76"/>
    </location>
</feature>
<evidence type="ECO:0000256" key="13">
    <source>
        <dbReference type="ARBA" id="ARBA00033115"/>
    </source>
</evidence>
<dbReference type="InterPro" id="IPR000276">
    <property type="entry name" value="GPCR_Rhodpsn"/>
</dbReference>
<dbReference type="GO" id="GO:0007218">
    <property type="term" value="P:neuropeptide signaling pathway"/>
    <property type="evidence" value="ECO:0007669"/>
    <property type="project" value="InterPro"/>
</dbReference>
<evidence type="ECO:0000256" key="12">
    <source>
        <dbReference type="ARBA" id="ARBA00032830"/>
    </source>
</evidence>
<feature type="compositionally biased region" description="Polar residues" evidence="14">
    <location>
        <begin position="113"/>
        <end position="136"/>
    </location>
</feature>
<dbReference type="Proteomes" id="UP001497482">
    <property type="component" value="Chromosome 18"/>
</dbReference>
<feature type="transmembrane region" description="Helical" evidence="15">
    <location>
        <begin position="416"/>
        <end position="439"/>
    </location>
</feature>
<keyword evidence="18" id="KW-1185">Reference proteome</keyword>
<evidence type="ECO:0000313" key="18">
    <source>
        <dbReference type="Proteomes" id="UP001497482"/>
    </source>
</evidence>
<feature type="transmembrane region" description="Helical" evidence="15">
    <location>
        <begin position="284"/>
        <end position="306"/>
    </location>
</feature>
<evidence type="ECO:0000256" key="3">
    <source>
        <dbReference type="ARBA" id="ARBA00022022"/>
    </source>
</evidence>
<dbReference type="GO" id="GO:0043005">
    <property type="term" value="C:neuron projection"/>
    <property type="evidence" value="ECO:0007669"/>
    <property type="project" value="TreeGrafter"/>
</dbReference>
<feature type="transmembrane region" description="Helical" evidence="15">
    <location>
        <begin position="501"/>
        <end position="520"/>
    </location>
</feature>
<keyword evidence="9" id="KW-0675">Receptor</keyword>
<comment type="subunit">
    <text evidence="2">Interacts with NCDN.</text>
</comment>
<keyword evidence="5 15" id="KW-0812">Transmembrane</keyword>
<comment type="subcellular location">
    <subcellularLocation>
        <location evidence="1">Cell membrane</location>
        <topology evidence="1">Multi-pass membrane protein</topology>
    </subcellularLocation>
</comment>
<evidence type="ECO:0000256" key="1">
    <source>
        <dbReference type="ARBA" id="ARBA00004651"/>
    </source>
</evidence>
<feature type="region of interest" description="Disordered" evidence="14">
    <location>
        <begin position="23"/>
        <end position="238"/>
    </location>
</feature>
<evidence type="ECO:0000256" key="7">
    <source>
        <dbReference type="ARBA" id="ARBA00023040"/>
    </source>
</evidence>
<evidence type="ECO:0000256" key="5">
    <source>
        <dbReference type="ARBA" id="ARBA00022692"/>
    </source>
</evidence>
<dbReference type="PANTHER" id="PTHR24229:SF90">
    <property type="entry name" value="MELANIN-CONCENTRATING HORMONE RECEPTOR 1"/>
    <property type="match status" value="1"/>
</dbReference>
<dbReference type="GO" id="GO:0042923">
    <property type="term" value="F:neuropeptide binding"/>
    <property type="evidence" value="ECO:0007669"/>
    <property type="project" value="TreeGrafter"/>
</dbReference>
<dbReference type="PROSITE" id="PS50262">
    <property type="entry name" value="G_PROTEIN_RECEP_F1_2"/>
    <property type="match status" value="1"/>
</dbReference>
<dbReference type="SUPFAM" id="SSF81321">
    <property type="entry name" value="Family A G protein-coupled receptor-like"/>
    <property type="match status" value="1"/>
</dbReference>
<evidence type="ECO:0000313" key="17">
    <source>
        <dbReference type="EMBL" id="CAL1589401.1"/>
    </source>
</evidence>
<dbReference type="EMBL" id="OZ035840">
    <property type="protein sequence ID" value="CAL1589401.1"/>
    <property type="molecule type" value="Genomic_DNA"/>
</dbReference>
<dbReference type="PRINTS" id="PR01783">
    <property type="entry name" value="MCHRECEPTOR"/>
</dbReference>
<feature type="transmembrane region" description="Helical" evidence="15">
    <location>
        <begin position="247"/>
        <end position="272"/>
    </location>
</feature>
<keyword evidence="10" id="KW-0325">Glycoprotein</keyword>
<evidence type="ECO:0000256" key="2">
    <source>
        <dbReference type="ARBA" id="ARBA00011509"/>
    </source>
</evidence>
<dbReference type="AlphaFoldDB" id="A0AAV2KK34"/>
<feature type="compositionally biased region" description="Polar residues" evidence="14">
    <location>
        <begin position="85"/>
        <end position="104"/>
    </location>
</feature>
<feature type="compositionally biased region" description="Polar residues" evidence="14">
    <location>
        <begin position="183"/>
        <end position="193"/>
    </location>
</feature>
<feature type="domain" description="G-protein coupled receptors family 1 profile" evidence="16">
    <location>
        <begin position="263"/>
        <end position="517"/>
    </location>
</feature>
<keyword evidence="7" id="KW-0297">G-protein coupled receptor</keyword>
<evidence type="ECO:0000256" key="10">
    <source>
        <dbReference type="ARBA" id="ARBA00023180"/>
    </source>
</evidence>
<evidence type="ECO:0000256" key="14">
    <source>
        <dbReference type="SAM" id="MobiDB-lite"/>
    </source>
</evidence>
<keyword evidence="6 15" id="KW-1133">Transmembrane helix</keyword>
<dbReference type="GO" id="GO:0005886">
    <property type="term" value="C:plasma membrane"/>
    <property type="evidence" value="ECO:0007669"/>
    <property type="project" value="UniProtKB-SubCell"/>
</dbReference>
<feature type="compositionally biased region" description="Polar residues" evidence="14">
    <location>
        <begin position="145"/>
        <end position="155"/>
    </location>
</feature>
<gene>
    <name evidence="17" type="ORF">KC01_LOCUS19034</name>
</gene>
<feature type="transmembrane region" description="Helical" evidence="15">
    <location>
        <begin position="460"/>
        <end position="481"/>
    </location>
</feature>
<dbReference type="PANTHER" id="PTHR24229">
    <property type="entry name" value="NEUROPEPTIDES RECEPTOR"/>
    <property type="match status" value="1"/>
</dbReference>
<dbReference type="Pfam" id="PF00001">
    <property type="entry name" value="7tm_1"/>
    <property type="match status" value="1"/>
</dbReference>
<dbReference type="InterPro" id="IPR017452">
    <property type="entry name" value="GPCR_Rhodpsn_7TM"/>
</dbReference>
<evidence type="ECO:0000256" key="15">
    <source>
        <dbReference type="SAM" id="Phobius"/>
    </source>
</evidence>
<sequence length="576" mass="62636">MEEVGCVSPDYRWRRWAASPQIIDGGAHRTSPSSQDLTQLTGPHPAHRASQDLTQLTGPHPAHRTSPSSQDLTQLTGPHPAHRASPSSQGLTQLPSSQGLTQLTGPHPAHRASPSSQGLTQLTGPHRTSQDLTQLTGPHPAHRASPSSQGLTQLTGPHPAHRTSPGSQDLTQLTGPHPAHRASPSSQDLTQLTGPHPAHRASPSSQGLTQLTGPHPAHRASPSSQGLTQLTGPHPAHRPHYERYTTVLMPSIFGVICLLGLLGNTIVIYTIVKKTKLCSQHTGPDIFIFSLSMADLLFLLGMPFLIHQLVGRGSWCFGAALCTVITALDSNSQIVSTYILTVMTLDRYLATVHPIRFKHVRTPFMAGAAVALVWVFSLVSITPVWLYTGLMPLRDGTVGCALLLPNPATDTYWFTLYQFVLAFALPLVVICSVFVKILQTMSVTVAPLPQRSLRIRTRKVTRMAVAICAAFFLCWAPHYILQLVHLGVQRPSFAFMYAYNIAISLGYANSCINPFIYIALSDTFKRHFLVAVRSTYRSFRVAPLAGDGSMHLRLAPDQSSGELLQNMLPVTVTINK</sequence>
<dbReference type="PRINTS" id="PR00237">
    <property type="entry name" value="GPCRRHODOPSN"/>
</dbReference>
<evidence type="ECO:0000256" key="9">
    <source>
        <dbReference type="ARBA" id="ARBA00023170"/>
    </source>
</evidence>
<dbReference type="InterPro" id="IPR008361">
    <property type="entry name" value="MCH_rcpt"/>
</dbReference>
<dbReference type="Gene3D" id="1.20.1070.10">
    <property type="entry name" value="Rhodopsin 7-helix transmembrane proteins"/>
    <property type="match status" value="1"/>
</dbReference>
<protein>
    <recommendedName>
        <fullName evidence="3">Melanin-concentrating hormone receptor 1</fullName>
    </recommendedName>
    <alternativeName>
        <fullName evidence="13">G-protein coupled receptor 24</fullName>
    </alternativeName>
    <alternativeName>
        <fullName evidence="12">MCH-1R</fullName>
    </alternativeName>
</protein>
<feature type="transmembrane region" description="Helical" evidence="15">
    <location>
        <begin position="364"/>
        <end position="386"/>
    </location>
</feature>
<keyword evidence="11" id="KW-0807">Transducer</keyword>
<accession>A0AAV2KK34</accession>